<evidence type="ECO:0000256" key="1">
    <source>
        <dbReference type="SAM" id="SignalP"/>
    </source>
</evidence>
<organism evidence="3 4">
    <name type="scientific">Luteipulveratus halotolerans</name>
    <dbReference type="NCBI Taxonomy" id="1631356"/>
    <lineage>
        <taxon>Bacteria</taxon>
        <taxon>Bacillati</taxon>
        <taxon>Actinomycetota</taxon>
        <taxon>Actinomycetes</taxon>
        <taxon>Micrococcales</taxon>
        <taxon>Dermacoccaceae</taxon>
        <taxon>Luteipulveratus</taxon>
    </lineage>
</organism>
<feature type="chain" id="PRO_5005563000" description="SH3b domain-containing protein" evidence="1">
    <location>
        <begin position="26"/>
        <end position="221"/>
    </location>
</feature>
<proteinExistence type="predicted"/>
<dbReference type="InterPro" id="IPR003646">
    <property type="entry name" value="SH3-like_bac-type"/>
</dbReference>
<dbReference type="AlphaFoldDB" id="A0A0L6CI58"/>
<keyword evidence="1" id="KW-0732">Signal</keyword>
<dbReference type="RefSeq" id="WP_050669773.1">
    <property type="nucleotide sequence ID" value="NZ_LAIR01000002.1"/>
</dbReference>
<dbReference type="InterPro" id="IPR052354">
    <property type="entry name" value="Cell_Wall_Dynamics_Protein"/>
</dbReference>
<dbReference type="PANTHER" id="PTHR34408:SF1">
    <property type="entry name" value="GLYCOSYL HYDROLASE FAMILY 19 DOMAIN-CONTAINING PROTEIN HI_1415"/>
    <property type="match status" value="1"/>
</dbReference>
<dbReference type="Pfam" id="PF08239">
    <property type="entry name" value="SH3_3"/>
    <property type="match status" value="1"/>
</dbReference>
<dbReference type="STRING" id="1631356.VV01_10120"/>
<dbReference type="EMBL" id="LAIR01000002">
    <property type="protein sequence ID" value="KNX37419.1"/>
    <property type="molecule type" value="Genomic_DNA"/>
</dbReference>
<dbReference type="PANTHER" id="PTHR34408">
    <property type="entry name" value="FAMILY PROTEIN, PUTATIVE-RELATED"/>
    <property type="match status" value="1"/>
</dbReference>
<sequence length="221" mass="23551">MRSRQVGRAVVLLVILTLAAPSARASSIEPVNRWVSATAANVRTGPSTSYGVVGTVARGTQVTGEVSGSWLRITSYSYRGRYIALSTLASMPVQVTWYVAARDYQVVVRASPSTSAGVVRRLSGGAAVSGRSAGAWFVLAGGGYVSTAVLAPTSDLTAVNGRMPQESLCPLPLARNSPWVGEPGYDPSRVRFLPCPARPRRACRRWTRRSSATPAPIWCRT</sequence>
<evidence type="ECO:0000313" key="3">
    <source>
        <dbReference type="EMBL" id="KNX37419.1"/>
    </source>
</evidence>
<comment type="caution">
    <text evidence="3">The sequence shown here is derived from an EMBL/GenBank/DDBJ whole genome shotgun (WGS) entry which is preliminary data.</text>
</comment>
<reference evidence="4" key="1">
    <citation type="submission" date="2015-03" db="EMBL/GenBank/DDBJ databases">
        <title>Luteipulveratus halotolerans sp. nov., a novel actinobacterium (Dermacoccaceae) from Sarawak, Malaysia.</title>
        <authorList>
            <person name="Juboi H."/>
            <person name="Basik A."/>
            <person name="Shamsul S.S."/>
            <person name="Arnold P."/>
            <person name="Schmitt E.K."/>
            <person name="Sanglier J.-J."/>
            <person name="Yeo T."/>
        </authorList>
    </citation>
    <scope>NUCLEOTIDE SEQUENCE [LARGE SCALE GENOMIC DNA]</scope>
    <source>
        <strain evidence="4">C296001</strain>
    </source>
</reference>
<dbReference type="Proteomes" id="UP000037397">
    <property type="component" value="Unassembled WGS sequence"/>
</dbReference>
<accession>A0A0L6CI58</accession>
<dbReference type="Gene3D" id="2.30.30.40">
    <property type="entry name" value="SH3 Domains"/>
    <property type="match status" value="1"/>
</dbReference>
<dbReference type="SMART" id="SM00287">
    <property type="entry name" value="SH3b"/>
    <property type="match status" value="1"/>
</dbReference>
<name>A0A0L6CI58_9MICO</name>
<feature type="domain" description="SH3b" evidence="2">
    <location>
        <begin position="30"/>
        <end position="92"/>
    </location>
</feature>
<protein>
    <recommendedName>
        <fullName evidence="2">SH3b domain-containing protein</fullName>
    </recommendedName>
</protein>
<evidence type="ECO:0000313" key="4">
    <source>
        <dbReference type="Proteomes" id="UP000037397"/>
    </source>
</evidence>
<evidence type="ECO:0000259" key="2">
    <source>
        <dbReference type="SMART" id="SM00287"/>
    </source>
</evidence>
<gene>
    <name evidence="3" type="ORF">VV01_10120</name>
</gene>
<keyword evidence="4" id="KW-1185">Reference proteome</keyword>
<feature type="signal peptide" evidence="1">
    <location>
        <begin position="1"/>
        <end position="25"/>
    </location>
</feature>